<organism evidence="16">
    <name type="scientific">Tigriopus japonicus</name>
    <name type="common">Copepod</name>
    <dbReference type="NCBI Taxonomy" id="158387"/>
    <lineage>
        <taxon>Eukaryota</taxon>
        <taxon>Metazoa</taxon>
        <taxon>Ecdysozoa</taxon>
        <taxon>Arthropoda</taxon>
        <taxon>Crustacea</taxon>
        <taxon>Multicrustacea</taxon>
        <taxon>Hexanauplia</taxon>
        <taxon>Copepoda</taxon>
        <taxon>Harpacticoida</taxon>
        <taxon>Harpacticidae</taxon>
        <taxon>Tigriopus</taxon>
    </lineage>
</organism>
<proteinExistence type="evidence at transcript level"/>
<comment type="function">
    <text evidence="2">May be involved in the metabolism of insect hormones and in the breakdown of synthetic insecticides.</text>
</comment>
<evidence type="ECO:0000256" key="15">
    <source>
        <dbReference type="RuleBase" id="RU000461"/>
    </source>
</evidence>
<evidence type="ECO:0000256" key="4">
    <source>
        <dbReference type="ARBA" id="ARBA00004406"/>
    </source>
</evidence>
<keyword evidence="9" id="KW-0492">Microsome</keyword>
<dbReference type="InterPro" id="IPR036396">
    <property type="entry name" value="Cyt_P450_sf"/>
</dbReference>
<dbReference type="GO" id="GO:0006082">
    <property type="term" value="P:organic acid metabolic process"/>
    <property type="evidence" value="ECO:0007669"/>
    <property type="project" value="TreeGrafter"/>
</dbReference>
<keyword evidence="12 15" id="KW-0503">Monooxygenase</keyword>
<comment type="similarity">
    <text evidence="5 15">Belongs to the cytochrome P450 family.</text>
</comment>
<dbReference type="GO" id="GO:0016712">
    <property type="term" value="F:oxidoreductase activity, acting on paired donors, with incorporation or reduction of molecular oxygen, reduced flavin or flavoprotein as one donor, and incorporation of one atom of oxygen"/>
    <property type="evidence" value="ECO:0007669"/>
    <property type="project" value="TreeGrafter"/>
</dbReference>
<dbReference type="InterPro" id="IPR017972">
    <property type="entry name" value="Cyt_P450_CS"/>
</dbReference>
<dbReference type="InterPro" id="IPR001128">
    <property type="entry name" value="Cyt_P450"/>
</dbReference>
<dbReference type="GO" id="GO:0008395">
    <property type="term" value="F:steroid hydroxylase activity"/>
    <property type="evidence" value="ECO:0007669"/>
    <property type="project" value="TreeGrafter"/>
</dbReference>
<keyword evidence="6 14" id="KW-0349">Heme</keyword>
<evidence type="ECO:0000256" key="12">
    <source>
        <dbReference type="ARBA" id="ARBA00023033"/>
    </source>
</evidence>
<reference evidence="16" key="2">
    <citation type="journal article" date="2014" name="Aquat. Toxicol.">
        <title>Crude oil exposure results in oxidative stress-mediated dysfunctional development and reproduction in the copepod Tigriopus japonicus and modulates expression of cytochrome P450 (CYP) genes.</title>
        <authorList>
            <person name="Han J."/>
            <person name="Won E.J."/>
            <person name="Hwang D.S."/>
            <person name="Shin K.H."/>
            <person name="Lee Y.S."/>
            <person name="Leung K.M."/>
            <person name="Lee S.J."/>
            <person name="Lee J.S."/>
        </authorList>
    </citation>
    <scope>NUCLEOTIDE SEQUENCE</scope>
</reference>
<evidence type="ECO:0000256" key="14">
    <source>
        <dbReference type="PIRSR" id="PIRSR602401-1"/>
    </source>
</evidence>
<dbReference type="Pfam" id="PF00067">
    <property type="entry name" value="p450"/>
    <property type="match status" value="1"/>
</dbReference>
<comment type="cofactor">
    <cofactor evidence="1 14">
        <name>heme</name>
        <dbReference type="ChEBI" id="CHEBI:30413"/>
    </cofactor>
</comment>
<dbReference type="FunFam" id="1.10.630.10:FF:000238">
    <property type="entry name" value="Cytochrome P450 2A6"/>
    <property type="match status" value="1"/>
</dbReference>
<keyword evidence="11 14" id="KW-0408">Iron</keyword>
<dbReference type="Gene3D" id="1.10.630.10">
    <property type="entry name" value="Cytochrome P450"/>
    <property type="match status" value="1"/>
</dbReference>
<dbReference type="PRINTS" id="PR00463">
    <property type="entry name" value="EP450I"/>
</dbReference>
<evidence type="ECO:0000256" key="13">
    <source>
        <dbReference type="ARBA" id="ARBA00023136"/>
    </source>
</evidence>
<evidence type="ECO:0000256" key="11">
    <source>
        <dbReference type="ARBA" id="ARBA00023004"/>
    </source>
</evidence>
<reference evidence="16" key="1">
    <citation type="submission" date="2013-09" db="EMBL/GenBank/DDBJ databases">
        <authorList>
            <person name="Lee J.-S."/>
        </authorList>
    </citation>
    <scope>NUCLEOTIDE SEQUENCE</scope>
</reference>
<evidence type="ECO:0000256" key="5">
    <source>
        <dbReference type="ARBA" id="ARBA00010617"/>
    </source>
</evidence>
<dbReference type="PROSITE" id="PS00086">
    <property type="entry name" value="CYTOCHROME_P450"/>
    <property type="match status" value="1"/>
</dbReference>
<evidence type="ECO:0000256" key="9">
    <source>
        <dbReference type="ARBA" id="ARBA00022848"/>
    </source>
</evidence>
<evidence type="ECO:0000256" key="6">
    <source>
        <dbReference type="ARBA" id="ARBA00022617"/>
    </source>
</evidence>
<evidence type="ECO:0000256" key="3">
    <source>
        <dbReference type="ARBA" id="ARBA00004174"/>
    </source>
</evidence>
<dbReference type="PANTHER" id="PTHR24300:SF397">
    <property type="entry name" value="CYTOCHROME P450 2U1"/>
    <property type="match status" value="1"/>
</dbReference>
<dbReference type="PANTHER" id="PTHR24300">
    <property type="entry name" value="CYTOCHROME P450 508A4-RELATED"/>
    <property type="match status" value="1"/>
</dbReference>
<evidence type="ECO:0000256" key="8">
    <source>
        <dbReference type="ARBA" id="ARBA00022824"/>
    </source>
</evidence>
<dbReference type="EMBL" id="KF639991">
    <property type="protein sequence ID" value="AIL94145.1"/>
    <property type="molecule type" value="mRNA"/>
</dbReference>
<dbReference type="GO" id="GO:0006805">
    <property type="term" value="P:xenobiotic metabolic process"/>
    <property type="evidence" value="ECO:0007669"/>
    <property type="project" value="TreeGrafter"/>
</dbReference>
<dbReference type="AlphaFoldDB" id="A0A088DKR1"/>
<keyword evidence="8" id="KW-0256">Endoplasmic reticulum</keyword>
<keyword evidence="7 14" id="KW-0479">Metal-binding</keyword>
<evidence type="ECO:0000313" key="16">
    <source>
        <dbReference type="EMBL" id="AIL94145.1"/>
    </source>
</evidence>
<dbReference type="InterPro" id="IPR050182">
    <property type="entry name" value="Cytochrome_P450_fam2"/>
</dbReference>
<evidence type="ECO:0000256" key="10">
    <source>
        <dbReference type="ARBA" id="ARBA00023002"/>
    </source>
</evidence>
<dbReference type="InterPro" id="IPR002401">
    <property type="entry name" value="Cyt_P450_E_grp-I"/>
</dbReference>
<comment type="subcellular location">
    <subcellularLocation>
        <location evidence="4">Endoplasmic reticulum membrane</location>
        <topology evidence="4">Peripheral membrane protein</topology>
    </subcellularLocation>
    <subcellularLocation>
        <location evidence="3">Microsome membrane</location>
        <topology evidence="3">Peripheral membrane protein</topology>
    </subcellularLocation>
</comment>
<accession>A0A088DKR1</accession>
<keyword evidence="13" id="KW-0472">Membrane</keyword>
<dbReference type="SUPFAM" id="SSF48264">
    <property type="entry name" value="Cytochrome P450"/>
    <property type="match status" value="1"/>
</dbReference>
<protein>
    <submittedName>
        <fullName evidence="16">Cytochrome P450 CYP3038B1</fullName>
    </submittedName>
</protein>
<evidence type="ECO:0000256" key="7">
    <source>
        <dbReference type="ARBA" id="ARBA00022723"/>
    </source>
</evidence>
<dbReference type="GO" id="GO:0020037">
    <property type="term" value="F:heme binding"/>
    <property type="evidence" value="ECO:0007669"/>
    <property type="project" value="InterPro"/>
</dbReference>
<keyword evidence="10 15" id="KW-0560">Oxidoreductase</keyword>
<dbReference type="PRINTS" id="PR00385">
    <property type="entry name" value="P450"/>
</dbReference>
<feature type="binding site" description="axial binding residue" evidence="14">
    <location>
        <position position="452"/>
    </location>
    <ligand>
        <name>heme</name>
        <dbReference type="ChEBI" id="CHEBI:30413"/>
    </ligand>
    <ligandPart>
        <name>Fe</name>
        <dbReference type="ChEBI" id="CHEBI:18248"/>
    </ligandPart>
</feature>
<dbReference type="GO" id="GO:0005789">
    <property type="term" value="C:endoplasmic reticulum membrane"/>
    <property type="evidence" value="ECO:0007669"/>
    <property type="project" value="UniProtKB-SubCell"/>
</dbReference>
<evidence type="ECO:0000256" key="2">
    <source>
        <dbReference type="ARBA" id="ARBA00003690"/>
    </source>
</evidence>
<name>A0A088DKR1_TIGJA</name>
<evidence type="ECO:0000256" key="1">
    <source>
        <dbReference type="ARBA" id="ARBA00001971"/>
    </source>
</evidence>
<gene>
    <name evidence="16" type="primary">CYP3038B1</name>
</gene>
<dbReference type="GO" id="GO:0005506">
    <property type="term" value="F:iron ion binding"/>
    <property type="evidence" value="ECO:0007669"/>
    <property type="project" value="InterPro"/>
</dbReference>
<sequence>MGVDESEKRTVLGVFDICLFCGLDLKTIWNNLKGAWENVPPGPIFLPVLGSTLTFAMGSKDVMKFPLLVIDAMAKKYGEVMRLSMGSQHMVFLSGLKAIKEFASKEETTMRPYNETLLEMYSDGEPLGMGIGIGGERWKEQRRFSARALRDLGAGKKGMDAKILQEVVHAIEDIKTRISGTQRLTKMDQYFDLPDLNIIWGLVAGIRYEYDDPAAHQQFDYLRSFLQESTAGPMTTTPWLKYIPPFKGIYWNIRHTMDAFRVLIKSVIQDQRKTFDSEHVRGYIDKFLIEQKANRGKFFTDKDLIINCQDLFIAGSETASKTHSNCFMWLVLNPDVQLKVQEELDRVIGRERHITMDDKINLPYTDATMMEVRRISTPFPITPPRTAPMDITIQGYKIPAGVPVQMNIYSVLRGEKYFDEPDKFKPERFLSEENKVVVPEAFIPFGYGKRRCLGENLATVSNFIFYANLLQVFSFRMIDPKNPPSTLPCGGLTYGPQPFDVRVSVRE</sequence>